<dbReference type="OrthoDB" id="514777at2759"/>
<accession>S8E6U5</accession>
<dbReference type="SUPFAM" id="SSF101489">
    <property type="entry name" value="Eukaryotic initiation factor 4f subunit eIF4g, eIF4e-binding domain"/>
    <property type="match status" value="1"/>
</dbReference>
<evidence type="ECO:0000313" key="3">
    <source>
        <dbReference type="EMBL" id="EPT00378.1"/>
    </source>
</evidence>
<dbReference type="HOGENOM" id="CLU_709878_0_0_1"/>
<gene>
    <name evidence="3" type="ORF">FOMPIDRAFT_1163086</name>
</gene>
<sequence>MSTKDSLNAAAVHHSLLVIAEQDKHQLSVGVEDLFRLRDLDVGEAYLQLLPPDHRWRLVVRLVTAAVWSDNGVADARLVSSLFLRAVSNRVVSHEEFVIGFLPVLDTLDIIVPRASNALVLIAIMLRGAKLDEAHLRGLVCKAIGSDAELLLALLLPLDEVPPSAPVPPMSRSDASAHSAKQAKRAEPKVGGHPSSDVQCAPHLTAVKPSLGDVSGGASEIIESPGPHNSIQPIAQPATSAVARARPIRDMNQVLYPEGIKPPQAELNVGAQRGKYNRYDRGFLLQFRDICTERPYYLPRLSSSKPWASSSIEETGAMGRHVTVETHIAGPTGHFNMGRFATSQTSRDADPLQPGASTCAVDSSWEPVPIAPGDAYGWGASEDVVSGWS</sequence>
<dbReference type="InterPro" id="IPR022745">
    <property type="entry name" value="eIF4G1_eIF4E-bd"/>
</dbReference>
<feature type="region of interest" description="Disordered" evidence="1">
    <location>
        <begin position="343"/>
        <end position="364"/>
    </location>
</feature>
<dbReference type="STRING" id="743788.S8E6U5"/>
<reference evidence="3 4" key="1">
    <citation type="journal article" date="2012" name="Science">
        <title>The Paleozoic origin of enzymatic lignin decomposition reconstructed from 31 fungal genomes.</title>
        <authorList>
            <person name="Floudas D."/>
            <person name="Binder M."/>
            <person name="Riley R."/>
            <person name="Barry K."/>
            <person name="Blanchette R.A."/>
            <person name="Henrissat B."/>
            <person name="Martinez A.T."/>
            <person name="Otillar R."/>
            <person name="Spatafora J.W."/>
            <person name="Yadav J.S."/>
            <person name="Aerts A."/>
            <person name="Benoit I."/>
            <person name="Boyd A."/>
            <person name="Carlson A."/>
            <person name="Copeland A."/>
            <person name="Coutinho P.M."/>
            <person name="de Vries R.P."/>
            <person name="Ferreira P."/>
            <person name="Findley K."/>
            <person name="Foster B."/>
            <person name="Gaskell J."/>
            <person name="Glotzer D."/>
            <person name="Gorecki P."/>
            <person name="Heitman J."/>
            <person name="Hesse C."/>
            <person name="Hori C."/>
            <person name="Igarashi K."/>
            <person name="Jurgens J.A."/>
            <person name="Kallen N."/>
            <person name="Kersten P."/>
            <person name="Kohler A."/>
            <person name="Kuees U."/>
            <person name="Kumar T.K.A."/>
            <person name="Kuo A."/>
            <person name="LaButti K."/>
            <person name="Larrondo L.F."/>
            <person name="Lindquist E."/>
            <person name="Ling A."/>
            <person name="Lombard V."/>
            <person name="Lucas S."/>
            <person name="Lundell T."/>
            <person name="Martin R."/>
            <person name="McLaughlin D.J."/>
            <person name="Morgenstern I."/>
            <person name="Morin E."/>
            <person name="Murat C."/>
            <person name="Nagy L.G."/>
            <person name="Nolan M."/>
            <person name="Ohm R.A."/>
            <person name="Patyshakuliyeva A."/>
            <person name="Rokas A."/>
            <person name="Ruiz-Duenas F.J."/>
            <person name="Sabat G."/>
            <person name="Salamov A."/>
            <person name="Samejima M."/>
            <person name="Schmutz J."/>
            <person name="Slot J.C."/>
            <person name="St John F."/>
            <person name="Stenlid J."/>
            <person name="Sun H."/>
            <person name="Sun S."/>
            <person name="Syed K."/>
            <person name="Tsang A."/>
            <person name="Wiebenga A."/>
            <person name="Young D."/>
            <person name="Pisabarro A."/>
            <person name="Eastwood D.C."/>
            <person name="Martin F."/>
            <person name="Cullen D."/>
            <person name="Grigoriev I.V."/>
            <person name="Hibbett D.S."/>
        </authorList>
    </citation>
    <scope>NUCLEOTIDE SEQUENCE</scope>
    <source>
        <strain evidence="4">FP-58527</strain>
    </source>
</reference>
<dbReference type="EMBL" id="KE504149">
    <property type="protein sequence ID" value="EPT00378.1"/>
    <property type="molecule type" value="Genomic_DNA"/>
</dbReference>
<dbReference type="Pfam" id="PF12152">
    <property type="entry name" value="eIF_4G1"/>
    <property type="match status" value="1"/>
</dbReference>
<proteinExistence type="predicted"/>
<evidence type="ECO:0000256" key="1">
    <source>
        <dbReference type="SAM" id="MobiDB-lite"/>
    </source>
</evidence>
<dbReference type="AlphaFoldDB" id="S8E6U5"/>
<name>S8E6U5_FOMSC</name>
<dbReference type="Proteomes" id="UP000015241">
    <property type="component" value="Unassembled WGS sequence"/>
</dbReference>
<dbReference type="InterPro" id="IPR036211">
    <property type="entry name" value="eIF4G_eIF4E-bd_sf"/>
</dbReference>
<organism evidence="3 4">
    <name type="scientific">Fomitopsis schrenkii</name>
    <name type="common">Brown rot fungus</name>
    <dbReference type="NCBI Taxonomy" id="2126942"/>
    <lineage>
        <taxon>Eukaryota</taxon>
        <taxon>Fungi</taxon>
        <taxon>Dikarya</taxon>
        <taxon>Basidiomycota</taxon>
        <taxon>Agaricomycotina</taxon>
        <taxon>Agaricomycetes</taxon>
        <taxon>Polyporales</taxon>
        <taxon>Fomitopsis</taxon>
    </lineage>
</organism>
<feature type="region of interest" description="Disordered" evidence="1">
    <location>
        <begin position="165"/>
        <end position="199"/>
    </location>
</feature>
<dbReference type="InParanoid" id="S8E6U5"/>
<dbReference type="Gene3D" id="1.20.970.30">
    <property type="entry name" value="eIF4G, eIF4E-binding domain"/>
    <property type="match status" value="1"/>
</dbReference>
<keyword evidence="4" id="KW-1185">Reference proteome</keyword>
<evidence type="ECO:0000313" key="4">
    <source>
        <dbReference type="Proteomes" id="UP000015241"/>
    </source>
</evidence>
<protein>
    <recommendedName>
        <fullName evidence="2">Eukaryotic translation initiation factor 4G1 eIF4E-binding domain-containing protein</fullName>
    </recommendedName>
</protein>
<evidence type="ECO:0000259" key="2">
    <source>
        <dbReference type="Pfam" id="PF12152"/>
    </source>
</evidence>
<feature type="domain" description="Eukaryotic translation initiation factor 4G1 eIF4E-binding" evidence="2">
    <location>
        <begin position="236"/>
        <end position="295"/>
    </location>
</feature>